<dbReference type="InterPro" id="IPR025705">
    <property type="entry name" value="Beta_hexosaminidase_sua/sub"/>
</dbReference>
<comment type="caution">
    <text evidence="8">The sequence shown here is derived from an EMBL/GenBank/DDBJ whole genome shotgun (WGS) entry which is preliminary data.</text>
</comment>
<sequence>MGRTRKNRSPLPVLPFRSRGRHPGTPSASGRAAHRPAARLAVALTALALLATAGCGSGDDDGGAGGNASKTPEASKVPGPKGPDRTGPAPSAVPAVRHWKAERGPGWQRTKYTRVVTDDRALRDEAELLAEELKVPVAKGPAHAWDIELKRDAGNSGNGDGKNGKGGKESYELTSRKGRITITGGGDAGVFYGTRTLLQTYRDQGRFADGTVRDEPDRPQRGFMLDIARKHYPAEWIEARIREMGDLKLNQLQLHLSDDQAFRIESSTHPEVVSDPHLTKKQVRRIIELAESRHITVVPEIDSPGHLGAVIKAHPDLQLTSASGKPAQGAVDISDPKAAKIVDDLLGEYADLFPGRYAHAGGDEYQALMADDPEATYPGLAKKARDKYGKDAGIQDLATDWLNDRAATLRKHGKMPQVWNDGMHRKGVVKPSRHREVAYWTGTEYGEREPQEYLKEGWKMLNMNDEYLYYVLGQPNQFEYPTGERIYKEWTPAVVRGKKPVPAKDAGPDRILGGRFAVWGDIANAQTPEQVADGIRLPLAATAQKLWYPGRPKPSWPAFRKLVDGVGTSQKAEPTQSGG</sequence>
<accession>A0A4Y3R6N5</accession>
<dbReference type="Gene3D" id="3.30.379.10">
    <property type="entry name" value="Chitobiase/beta-hexosaminidase domain 2-like"/>
    <property type="match status" value="1"/>
</dbReference>
<dbReference type="InterPro" id="IPR017853">
    <property type="entry name" value="GH"/>
</dbReference>
<keyword evidence="2" id="KW-0378">Hydrolase</keyword>
<dbReference type="CDD" id="cd06564">
    <property type="entry name" value="GH20_DspB_LnbB-like"/>
    <property type="match status" value="1"/>
</dbReference>
<protein>
    <submittedName>
        <fullName evidence="8">Uncharacterized protein</fullName>
    </submittedName>
</protein>
<evidence type="ECO:0000259" key="7">
    <source>
        <dbReference type="Pfam" id="PF02838"/>
    </source>
</evidence>
<dbReference type="PANTHER" id="PTHR43678">
    <property type="entry name" value="PUTATIVE (AFU_ORTHOLOGUE AFUA_2G00640)-RELATED"/>
    <property type="match status" value="1"/>
</dbReference>
<dbReference type="PRINTS" id="PR00738">
    <property type="entry name" value="GLHYDRLASE20"/>
</dbReference>
<dbReference type="EMBL" id="BJMM01000031">
    <property type="protein sequence ID" value="GEB52427.1"/>
    <property type="molecule type" value="Genomic_DNA"/>
</dbReference>
<feature type="region of interest" description="Disordered" evidence="5">
    <location>
        <begin position="151"/>
        <end position="171"/>
    </location>
</feature>
<dbReference type="RefSeq" id="WP_086814927.1">
    <property type="nucleotide sequence ID" value="NZ_BJMM01000031.1"/>
</dbReference>
<evidence type="ECO:0000256" key="2">
    <source>
        <dbReference type="ARBA" id="ARBA00022801"/>
    </source>
</evidence>
<dbReference type="OrthoDB" id="9763537at2"/>
<comment type="similarity">
    <text evidence="1">Belongs to the glycosyl hydrolase 20 family.</text>
</comment>
<feature type="compositionally biased region" description="Basic and acidic residues" evidence="5">
    <location>
        <begin position="162"/>
        <end position="171"/>
    </location>
</feature>
<dbReference type="InterPro" id="IPR015883">
    <property type="entry name" value="Glyco_hydro_20_cat"/>
</dbReference>
<evidence type="ECO:0000313" key="9">
    <source>
        <dbReference type="Proteomes" id="UP000319210"/>
    </source>
</evidence>
<dbReference type="InterPro" id="IPR015882">
    <property type="entry name" value="HEX_bac_N"/>
</dbReference>
<feature type="domain" description="Glycoside hydrolase family 20 catalytic" evidence="6">
    <location>
        <begin position="221"/>
        <end position="547"/>
    </location>
</feature>
<dbReference type="GO" id="GO:0004563">
    <property type="term" value="F:beta-N-acetylhexosaminidase activity"/>
    <property type="evidence" value="ECO:0007669"/>
    <property type="project" value="InterPro"/>
</dbReference>
<dbReference type="PANTHER" id="PTHR43678:SF1">
    <property type="entry name" value="BETA-N-ACETYLHEXOSAMINIDASE"/>
    <property type="match status" value="1"/>
</dbReference>
<dbReference type="GO" id="GO:0005975">
    <property type="term" value="P:carbohydrate metabolic process"/>
    <property type="evidence" value="ECO:0007669"/>
    <property type="project" value="InterPro"/>
</dbReference>
<dbReference type="SUPFAM" id="SSF55545">
    <property type="entry name" value="beta-N-acetylhexosaminidase-like domain"/>
    <property type="match status" value="1"/>
</dbReference>
<proteinExistence type="inferred from homology"/>
<gene>
    <name evidence="8" type="ORF">SCA03_49780</name>
</gene>
<evidence type="ECO:0000256" key="1">
    <source>
        <dbReference type="ARBA" id="ARBA00006285"/>
    </source>
</evidence>
<evidence type="ECO:0000256" key="5">
    <source>
        <dbReference type="SAM" id="MobiDB-lite"/>
    </source>
</evidence>
<reference evidence="8 9" key="1">
    <citation type="submission" date="2019-06" db="EMBL/GenBank/DDBJ databases">
        <title>Whole genome shotgun sequence of Streptomyces cacaoi subsp. cacaoi NBRC 12748.</title>
        <authorList>
            <person name="Hosoyama A."/>
            <person name="Uohara A."/>
            <person name="Ohji S."/>
            <person name="Ichikawa N."/>
        </authorList>
    </citation>
    <scope>NUCLEOTIDE SEQUENCE [LARGE SCALE GENOMIC DNA]</scope>
    <source>
        <strain evidence="8 9">NBRC 12748</strain>
    </source>
</reference>
<dbReference type="Pfam" id="PF00728">
    <property type="entry name" value="Glyco_hydro_20"/>
    <property type="match status" value="1"/>
</dbReference>
<keyword evidence="3" id="KW-0326">Glycosidase</keyword>
<feature type="region of interest" description="Disordered" evidence="5">
    <location>
        <begin position="1"/>
        <end position="35"/>
    </location>
</feature>
<evidence type="ECO:0000313" key="8">
    <source>
        <dbReference type="EMBL" id="GEB52427.1"/>
    </source>
</evidence>
<organism evidence="8 9">
    <name type="scientific">Streptomyces cacaoi</name>
    <dbReference type="NCBI Taxonomy" id="1898"/>
    <lineage>
        <taxon>Bacteria</taxon>
        <taxon>Bacillati</taxon>
        <taxon>Actinomycetota</taxon>
        <taxon>Actinomycetes</taxon>
        <taxon>Kitasatosporales</taxon>
        <taxon>Streptomycetaceae</taxon>
        <taxon>Streptomyces</taxon>
    </lineage>
</organism>
<feature type="active site" description="Proton donor" evidence="4">
    <location>
        <position position="364"/>
    </location>
</feature>
<dbReference type="InterPro" id="IPR052764">
    <property type="entry name" value="GH20_Enzymes"/>
</dbReference>
<dbReference type="Pfam" id="PF02838">
    <property type="entry name" value="Glyco_hydro_20b"/>
    <property type="match status" value="1"/>
</dbReference>
<dbReference type="Proteomes" id="UP000319210">
    <property type="component" value="Unassembled WGS sequence"/>
</dbReference>
<keyword evidence="9" id="KW-1185">Reference proteome</keyword>
<feature type="region of interest" description="Disordered" evidence="5">
    <location>
        <begin position="53"/>
        <end position="95"/>
    </location>
</feature>
<evidence type="ECO:0000256" key="3">
    <source>
        <dbReference type="ARBA" id="ARBA00023295"/>
    </source>
</evidence>
<dbReference type="Gene3D" id="3.20.20.80">
    <property type="entry name" value="Glycosidases"/>
    <property type="match status" value="1"/>
</dbReference>
<dbReference type="SUPFAM" id="SSF51445">
    <property type="entry name" value="(Trans)glycosidases"/>
    <property type="match status" value="1"/>
</dbReference>
<dbReference type="InterPro" id="IPR029018">
    <property type="entry name" value="Hex-like_dom2"/>
</dbReference>
<evidence type="ECO:0000259" key="6">
    <source>
        <dbReference type="Pfam" id="PF00728"/>
    </source>
</evidence>
<dbReference type="AlphaFoldDB" id="A0A4Y3R6N5"/>
<feature type="domain" description="Beta-hexosaminidase bacterial type N-terminal" evidence="7">
    <location>
        <begin position="90"/>
        <end position="214"/>
    </location>
</feature>
<name>A0A4Y3R6N5_STRCI</name>
<evidence type="ECO:0000256" key="4">
    <source>
        <dbReference type="PIRSR" id="PIRSR625705-1"/>
    </source>
</evidence>